<keyword evidence="6 17" id="KW-0812">Transmembrane</keyword>
<dbReference type="PANTHER" id="PTHR30622:SF2">
    <property type="entry name" value="UNDECAPRENYL-DIPHOSPHATASE"/>
    <property type="match status" value="1"/>
</dbReference>
<dbReference type="AlphaFoldDB" id="A0A9D1NGS2"/>
<dbReference type="Pfam" id="PF02673">
    <property type="entry name" value="BacA"/>
    <property type="match status" value="1"/>
</dbReference>
<feature type="transmembrane region" description="Helical" evidence="17">
    <location>
        <begin position="255"/>
        <end position="275"/>
    </location>
</feature>
<evidence type="ECO:0000313" key="18">
    <source>
        <dbReference type="EMBL" id="HIV02848.1"/>
    </source>
</evidence>
<reference evidence="18" key="1">
    <citation type="submission" date="2020-10" db="EMBL/GenBank/DDBJ databases">
        <authorList>
            <person name="Gilroy R."/>
        </authorList>
    </citation>
    <scope>NUCLEOTIDE SEQUENCE</scope>
    <source>
        <strain evidence="18">4920</strain>
    </source>
</reference>
<name>A0A9D1NGS2_9FIRM</name>
<evidence type="ECO:0000256" key="14">
    <source>
        <dbReference type="ARBA" id="ARBA00032707"/>
    </source>
</evidence>
<evidence type="ECO:0000256" key="16">
    <source>
        <dbReference type="ARBA" id="ARBA00047594"/>
    </source>
</evidence>
<feature type="transmembrane region" description="Helical" evidence="17">
    <location>
        <begin position="191"/>
        <end position="210"/>
    </location>
</feature>
<feature type="transmembrane region" description="Helical" evidence="17">
    <location>
        <begin position="43"/>
        <end position="61"/>
    </location>
</feature>
<accession>A0A9D1NGS2</accession>
<gene>
    <name evidence="17" type="primary">uppP</name>
    <name evidence="18" type="ORF">IAC74_04680</name>
</gene>
<dbReference type="GO" id="GO:0008360">
    <property type="term" value="P:regulation of cell shape"/>
    <property type="evidence" value="ECO:0007669"/>
    <property type="project" value="UniProtKB-KW"/>
</dbReference>
<keyword evidence="5 17" id="KW-1003">Cell membrane</keyword>
<keyword evidence="12 17" id="KW-0046">Antibiotic resistance</keyword>
<keyword evidence="10 17" id="KW-1133">Transmembrane helix</keyword>
<evidence type="ECO:0000256" key="13">
    <source>
        <dbReference type="ARBA" id="ARBA00023316"/>
    </source>
</evidence>
<evidence type="ECO:0000313" key="19">
    <source>
        <dbReference type="Proteomes" id="UP000886743"/>
    </source>
</evidence>
<comment type="function">
    <text evidence="17">Catalyzes the dephosphorylation of undecaprenyl diphosphate (UPP). Confers resistance to bacitracin.</text>
</comment>
<keyword evidence="11 17" id="KW-0472">Membrane</keyword>
<evidence type="ECO:0000256" key="6">
    <source>
        <dbReference type="ARBA" id="ARBA00022692"/>
    </source>
</evidence>
<protein>
    <recommendedName>
        <fullName evidence="4 17">Undecaprenyl-diphosphatase</fullName>
        <ecNumber evidence="3 17">3.6.1.27</ecNumber>
    </recommendedName>
    <alternativeName>
        <fullName evidence="15 17">Bacitracin resistance protein</fullName>
    </alternativeName>
    <alternativeName>
        <fullName evidence="14 17">Undecaprenyl pyrophosphate phosphatase</fullName>
    </alternativeName>
</protein>
<keyword evidence="13 17" id="KW-0961">Cell wall biogenesis/degradation</keyword>
<dbReference type="GO" id="GO:0009252">
    <property type="term" value="P:peptidoglycan biosynthetic process"/>
    <property type="evidence" value="ECO:0007669"/>
    <property type="project" value="UniProtKB-KW"/>
</dbReference>
<reference evidence="18" key="2">
    <citation type="journal article" date="2021" name="PeerJ">
        <title>Extensive microbial diversity within the chicken gut microbiome revealed by metagenomics and culture.</title>
        <authorList>
            <person name="Gilroy R."/>
            <person name="Ravi A."/>
            <person name="Getino M."/>
            <person name="Pursley I."/>
            <person name="Horton D.L."/>
            <person name="Alikhan N.F."/>
            <person name="Baker D."/>
            <person name="Gharbi K."/>
            <person name="Hall N."/>
            <person name="Watson M."/>
            <person name="Adriaenssens E.M."/>
            <person name="Foster-Nyarko E."/>
            <person name="Jarju S."/>
            <person name="Secka A."/>
            <person name="Antonio M."/>
            <person name="Oren A."/>
            <person name="Chaudhuri R.R."/>
            <person name="La Ragione R."/>
            <person name="Hildebrand F."/>
            <person name="Pallen M.J."/>
        </authorList>
    </citation>
    <scope>NUCLEOTIDE SEQUENCE</scope>
    <source>
        <strain evidence="18">4920</strain>
    </source>
</reference>
<feature type="transmembrane region" description="Helical" evidence="17">
    <location>
        <begin position="222"/>
        <end position="243"/>
    </location>
</feature>
<keyword evidence="9 17" id="KW-0573">Peptidoglycan synthesis</keyword>
<dbReference type="EC" id="3.6.1.27" evidence="3 17"/>
<sequence length="276" mass="29976">MSVWEALIMGLVQGLTEFLPVSSSGHLVIFGEILNLQIEDGNAFSVLLHVATFLSVCFIYYKDIIELIKEFFLMIGDIFRGKGDWNRPYRRMLIMLIIATVPAVVVGLIFKVFGIDAMLSNLLVVGLMLLVTAVLMYFVDHCNTNRYDASNATYKSSLAVGLAQACALMPGLSRSGSTITAARAAGYKKEFAIKFSFLMSLPAILGAAVLEGAGLVMDGGFAIDALPLVVGFIAAAVSGILAIKFLINLLNKNRFYVFSIYCSIVGLICIIFSIIR</sequence>
<evidence type="ECO:0000256" key="2">
    <source>
        <dbReference type="ARBA" id="ARBA00010621"/>
    </source>
</evidence>
<evidence type="ECO:0000256" key="3">
    <source>
        <dbReference type="ARBA" id="ARBA00012374"/>
    </source>
</evidence>
<proteinExistence type="inferred from homology"/>
<dbReference type="InterPro" id="IPR003824">
    <property type="entry name" value="UppP"/>
</dbReference>
<organism evidence="18 19">
    <name type="scientific">Candidatus Aphodoplasma excrementigallinarum</name>
    <dbReference type="NCBI Taxonomy" id="2840673"/>
    <lineage>
        <taxon>Bacteria</taxon>
        <taxon>Bacillati</taxon>
        <taxon>Bacillota</taxon>
        <taxon>Clostridia</taxon>
        <taxon>Eubacteriales</taxon>
        <taxon>Candidatus Aphodoplasma</taxon>
    </lineage>
</organism>
<dbReference type="EMBL" id="DVOF01000133">
    <property type="protein sequence ID" value="HIV02848.1"/>
    <property type="molecule type" value="Genomic_DNA"/>
</dbReference>
<evidence type="ECO:0000256" key="15">
    <source>
        <dbReference type="ARBA" id="ARBA00032932"/>
    </source>
</evidence>
<dbReference type="HAMAP" id="MF_01006">
    <property type="entry name" value="Undec_diphosphatase"/>
    <property type="match status" value="1"/>
</dbReference>
<evidence type="ECO:0000256" key="10">
    <source>
        <dbReference type="ARBA" id="ARBA00022989"/>
    </source>
</evidence>
<evidence type="ECO:0000256" key="1">
    <source>
        <dbReference type="ARBA" id="ARBA00004651"/>
    </source>
</evidence>
<evidence type="ECO:0000256" key="11">
    <source>
        <dbReference type="ARBA" id="ARBA00023136"/>
    </source>
</evidence>
<evidence type="ECO:0000256" key="7">
    <source>
        <dbReference type="ARBA" id="ARBA00022801"/>
    </source>
</evidence>
<dbReference type="PANTHER" id="PTHR30622">
    <property type="entry name" value="UNDECAPRENYL-DIPHOSPHATASE"/>
    <property type="match status" value="1"/>
</dbReference>
<evidence type="ECO:0000256" key="5">
    <source>
        <dbReference type="ARBA" id="ARBA00022475"/>
    </source>
</evidence>
<feature type="transmembrane region" description="Helical" evidence="17">
    <location>
        <begin position="119"/>
        <end position="139"/>
    </location>
</feature>
<comment type="similarity">
    <text evidence="2 17">Belongs to the UppP family.</text>
</comment>
<dbReference type="GO" id="GO:0071555">
    <property type="term" value="P:cell wall organization"/>
    <property type="evidence" value="ECO:0007669"/>
    <property type="project" value="UniProtKB-KW"/>
</dbReference>
<comment type="caution">
    <text evidence="18">The sequence shown here is derived from an EMBL/GenBank/DDBJ whole genome shotgun (WGS) entry which is preliminary data.</text>
</comment>
<evidence type="ECO:0000256" key="12">
    <source>
        <dbReference type="ARBA" id="ARBA00023251"/>
    </source>
</evidence>
<dbReference type="Proteomes" id="UP000886743">
    <property type="component" value="Unassembled WGS sequence"/>
</dbReference>
<keyword evidence="7 17" id="KW-0378">Hydrolase</keyword>
<keyword evidence="8 17" id="KW-0133">Cell shape</keyword>
<comment type="miscellaneous">
    <text evidence="17">Bacitracin is thought to be involved in the inhibition of peptidoglycan synthesis by sequestering undecaprenyl diphosphate, thereby reducing the pool of lipid carrier available.</text>
</comment>
<evidence type="ECO:0000256" key="17">
    <source>
        <dbReference type="HAMAP-Rule" id="MF_01006"/>
    </source>
</evidence>
<dbReference type="GO" id="GO:0046677">
    <property type="term" value="P:response to antibiotic"/>
    <property type="evidence" value="ECO:0007669"/>
    <property type="project" value="UniProtKB-UniRule"/>
</dbReference>
<evidence type="ECO:0000256" key="9">
    <source>
        <dbReference type="ARBA" id="ARBA00022984"/>
    </source>
</evidence>
<comment type="catalytic activity">
    <reaction evidence="16 17">
        <text>di-trans,octa-cis-undecaprenyl diphosphate + H2O = di-trans,octa-cis-undecaprenyl phosphate + phosphate + H(+)</text>
        <dbReference type="Rhea" id="RHEA:28094"/>
        <dbReference type="ChEBI" id="CHEBI:15377"/>
        <dbReference type="ChEBI" id="CHEBI:15378"/>
        <dbReference type="ChEBI" id="CHEBI:43474"/>
        <dbReference type="ChEBI" id="CHEBI:58405"/>
        <dbReference type="ChEBI" id="CHEBI:60392"/>
        <dbReference type="EC" id="3.6.1.27"/>
    </reaction>
</comment>
<evidence type="ECO:0000256" key="4">
    <source>
        <dbReference type="ARBA" id="ARBA00021581"/>
    </source>
</evidence>
<dbReference type="GO" id="GO:0050380">
    <property type="term" value="F:undecaprenyl-diphosphatase activity"/>
    <property type="evidence" value="ECO:0007669"/>
    <property type="project" value="UniProtKB-UniRule"/>
</dbReference>
<feature type="transmembrane region" description="Helical" evidence="17">
    <location>
        <begin position="92"/>
        <end position="113"/>
    </location>
</feature>
<evidence type="ECO:0000256" key="8">
    <source>
        <dbReference type="ARBA" id="ARBA00022960"/>
    </source>
</evidence>
<comment type="subcellular location">
    <subcellularLocation>
        <location evidence="1 17">Cell membrane</location>
        <topology evidence="1 17">Multi-pass membrane protein</topology>
    </subcellularLocation>
</comment>
<dbReference type="GO" id="GO:0005886">
    <property type="term" value="C:plasma membrane"/>
    <property type="evidence" value="ECO:0007669"/>
    <property type="project" value="UniProtKB-SubCell"/>
</dbReference>